<evidence type="ECO:0000313" key="1">
    <source>
        <dbReference type="EMBL" id="KAJ7667050.1"/>
    </source>
</evidence>
<sequence length="158" mass="17860">MASPIYVSKKTNPGSFNVGDIVEIGFASVAFKQPVRGEEDKHICKLVVRTLTLLDDSIAKHTNNPVANKHFDFPDASSDDEDYPETRKRMAMLQVNDTQEDPDKDRTDHLKNWNDEVYDKGWLQLTHLECVVFDEGSPAVIHRIDGGDEVEGKSEKQM</sequence>
<dbReference type="EMBL" id="JARKIE010000207">
    <property type="protein sequence ID" value="KAJ7667050.1"/>
    <property type="molecule type" value="Genomic_DNA"/>
</dbReference>
<organism evidence="1 2">
    <name type="scientific">Mycena rosella</name>
    <name type="common">Pink bonnet</name>
    <name type="synonym">Agaricus rosellus</name>
    <dbReference type="NCBI Taxonomy" id="1033263"/>
    <lineage>
        <taxon>Eukaryota</taxon>
        <taxon>Fungi</taxon>
        <taxon>Dikarya</taxon>
        <taxon>Basidiomycota</taxon>
        <taxon>Agaricomycotina</taxon>
        <taxon>Agaricomycetes</taxon>
        <taxon>Agaricomycetidae</taxon>
        <taxon>Agaricales</taxon>
        <taxon>Marasmiineae</taxon>
        <taxon>Mycenaceae</taxon>
        <taxon>Mycena</taxon>
    </lineage>
</organism>
<name>A0AAD7CW11_MYCRO</name>
<dbReference type="Proteomes" id="UP001221757">
    <property type="component" value="Unassembled WGS sequence"/>
</dbReference>
<keyword evidence="2" id="KW-1185">Reference proteome</keyword>
<accession>A0AAD7CW11</accession>
<gene>
    <name evidence="1" type="ORF">B0H17DRAFT_1143028</name>
</gene>
<dbReference type="AlphaFoldDB" id="A0AAD7CW11"/>
<protein>
    <submittedName>
        <fullName evidence="1">Uncharacterized protein</fullName>
    </submittedName>
</protein>
<evidence type="ECO:0000313" key="2">
    <source>
        <dbReference type="Proteomes" id="UP001221757"/>
    </source>
</evidence>
<comment type="caution">
    <text evidence="1">The sequence shown here is derived from an EMBL/GenBank/DDBJ whole genome shotgun (WGS) entry which is preliminary data.</text>
</comment>
<reference evidence="1" key="1">
    <citation type="submission" date="2023-03" db="EMBL/GenBank/DDBJ databases">
        <title>Massive genome expansion in bonnet fungi (Mycena s.s.) driven by repeated elements and novel gene families across ecological guilds.</title>
        <authorList>
            <consortium name="Lawrence Berkeley National Laboratory"/>
            <person name="Harder C.B."/>
            <person name="Miyauchi S."/>
            <person name="Viragh M."/>
            <person name="Kuo A."/>
            <person name="Thoen E."/>
            <person name="Andreopoulos B."/>
            <person name="Lu D."/>
            <person name="Skrede I."/>
            <person name="Drula E."/>
            <person name="Henrissat B."/>
            <person name="Morin E."/>
            <person name="Kohler A."/>
            <person name="Barry K."/>
            <person name="LaButti K."/>
            <person name="Morin E."/>
            <person name="Salamov A."/>
            <person name="Lipzen A."/>
            <person name="Mereny Z."/>
            <person name="Hegedus B."/>
            <person name="Baldrian P."/>
            <person name="Stursova M."/>
            <person name="Weitz H."/>
            <person name="Taylor A."/>
            <person name="Grigoriev I.V."/>
            <person name="Nagy L.G."/>
            <person name="Martin F."/>
            <person name="Kauserud H."/>
        </authorList>
    </citation>
    <scope>NUCLEOTIDE SEQUENCE</scope>
    <source>
        <strain evidence="1">CBHHK067</strain>
    </source>
</reference>
<proteinExistence type="predicted"/>